<feature type="compositionally biased region" description="Pro residues" evidence="1">
    <location>
        <begin position="93"/>
        <end position="109"/>
    </location>
</feature>
<dbReference type="PANTHER" id="PTHR43252">
    <property type="entry name" value="TRANSCRIPTIONAL REGULATOR YQJI"/>
    <property type="match status" value="1"/>
</dbReference>
<keyword evidence="4" id="KW-1185">Reference proteome</keyword>
<evidence type="ECO:0000259" key="2">
    <source>
        <dbReference type="Pfam" id="PF03551"/>
    </source>
</evidence>
<reference evidence="3" key="1">
    <citation type="submission" date="2021-10" db="EMBL/GenBank/DDBJ databases">
        <title>Streptomonospora sp. nov., isolated from mangrove soil.</title>
        <authorList>
            <person name="Chen X."/>
            <person name="Ge X."/>
            <person name="Liu W."/>
        </authorList>
    </citation>
    <scope>NUCLEOTIDE SEQUENCE</scope>
    <source>
        <strain evidence="3">S1-112</strain>
    </source>
</reference>
<dbReference type="PANTHER" id="PTHR43252:SF2">
    <property type="entry name" value="TRANSCRIPTION REGULATOR, PADR-LIKE FAMILY"/>
    <property type="match status" value="1"/>
</dbReference>
<dbReference type="SUPFAM" id="SSF46785">
    <property type="entry name" value="Winged helix' DNA-binding domain"/>
    <property type="match status" value="1"/>
</dbReference>
<dbReference type="AlphaFoldDB" id="A0A9X3NS49"/>
<proteinExistence type="predicted"/>
<dbReference type="InterPro" id="IPR036390">
    <property type="entry name" value="WH_DNA-bd_sf"/>
</dbReference>
<accession>A0A9X3NS49</accession>
<feature type="domain" description="Transcription regulator PadR N-terminal" evidence="2">
    <location>
        <begin position="147"/>
        <end position="218"/>
    </location>
</feature>
<dbReference type="InterPro" id="IPR005149">
    <property type="entry name" value="Tscrpt_reg_PadR_N"/>
</dbReference>
<dbReference type="InterPro" id="IPR036388">
    <property type="entry name" value="WH-like_DNA-bd_sf"/>
</dbReference>
<dbReference type="Gene3D" id="1.10.10.10">
    <property type="entry name" value="Winged helix-like DNA-binding domain superfamily/Winged helix DNA-binding domain"/>
    <property type="match status" value="1"/>
</dbReference>
<evidence type="ECO:0000313" key="3">
    <source>
        <dbReference type="EMBL" id="MDA0567069.1"/>
    </source>
</evidence>
<evidence type="ECO:0000256" key="1">
    <source>
        <dbReference type="SAM" id="MobiDB-lite"/>
    </source>
</evidence>
<name>A0A9X3NS49_9ACTN</name>
<dbReference type="EMBL" id="JAJAQC010000048">
    <property type="protein sequence ID" value="MDA0567069.1"/>
    <property type="molecule type" value="Genomic_DNA"/>
</dbReference>
<feature type="compositionally biased region" description="Basic residues" evidence="1">
    <location>
        <begin position="129"/>
        <end position="138"/>
    </location>
</feature>
<dbReference type="RefSeq" id="WP_270074319.1">
    <property type="nucleotide sequence ID" value="NZ_JAJAQC010000048.1"/>
</dbReference>
<sequence length="313" mass="32910">MTAIPMPWAWGEQDRGGPGRFAAGALRAARASFAAHAAPYGGEPADFAATEPGPRGRPGRRGGWHGPRAALLAAGGRGGPGGHGGHHHRGFPPHTPPVPPAPPVPPGGPHGPWGGGPFGPSPFEMFGGGRRRRGGPRARRGDVRTGILLLLAEEPRSGYEIIREGRERSGGAWRPSPGSVYPMLQQLEDEGLVRPAANAEGGRRRPFELTDEGHAYVERHAAELTPPWDAVPEEYEDALSRYHEISSLAAQLSAAAAQVAQAGTDEQVERAKRLLAETRRGLYRILAEEDAAAGAPRAEGSGDDAEDAADTEG</sequence>
<organism evidence="3 4">
    <name type="scientific">Streptomonospora mangrovi</name>
    <dbReference type="NCBI Taxonomy" id="2883123"/>
    <lineage>
        <taxon>Bacteria</taxon>
        <taxon>Bacillati</taxon>
        <taxon>Actinomycetota</taxon>
        <taxon>Actinomycetes</taxon>
        <taxon>Streptosporangiales</taxon>
        <taxon>Nocardiopsidaceae</taxon>
        <taxon>Streptomonospora</taxon>
    </lineage>
</organism>
<dbReference type="Pfam" id="PF03551">
    <property type="entry name" value="PadR"/>
    <property type="match status" value="1"/>
</dbReference>
<feature type="region of interest" description="Disordered" evidence="1">
    <location>
        <begin position="288"/>
        <end position="313"/>
    </location>
</feature>
<gene>
    <name evidence="3" type="ORF">LG943_22515</name>
</gene>
<feature type="compositionally biased region" description="Acidic residues" evidence="1">
    <location>
        <begin position="301"/>
        <end position="313"/>
    </location>
</feature>
<comment type="caution">
    <text evidence="3">The sequence shown here is derived from an EMBL/GenBank/DDBJ whole genome shotgun (WGS) entry which is preliminary data.</text>
</comment>
<protein>
    <submittedName>
        <fullName evidence="3">PadR family transcriptional regulator</fullName>
    </submittedName>
</protein>
<dbReference type="Proteomes" id="UP001140076">
    <property type="component" value="Unassembled WGS sequence"/>
</dbReference>
<evidence type="ECO:0000313" key="4">
    <source>
        <dbReference type="Proteomes" id="UP001140076"/>
    </source>
</evidence>
<feature type="region of interest" description="Disordered" evidence="1">
    <location>
        <begin position="42"/>
        <end position="140"/>
    </location>
</feature>